<feature type="domain" description="YknX-like C-terminal permuted SH3-like" evidence="7">
    <location>
        <begin position="298"/>
        <end position="366"/>
    </location>
</feature>
<name>A0A2Z4IDU1_9BACT</name>
<dbReference type="Proteomes" id="UP000248688">
    <property type="component" value="Chromosome"/>
</dbReference>
<evidence type="ECO:0000259" key="6">
    <source>
        <dbReference type="Pfam" id="PF25944"/>
    </source>
</evidence>
<dbReference type="InterPro" id="IPR058637">
    <property type="entry name" value="YknX-like_C"/>
</dbReference>
<feature type="domain" description="Multidrug resistance protein MdtA-like barrel-sandwich hybrid" evidence="5">
    <location>
        <begin position="61"/>
        <end position="199"/>
    </location>
</feature>
<evidence type="ECO:0000256" key="1">
    <source>
        <dbReference type="ARBA" id="ARBA00009477"/>
    </source>
</evidence>
<dbReference type="SUPFAM" id="SSF111369">
    <property type="entry name" value="HlyD-like secretion proteins"/>
    <property type="match status" value="1"/>
</dbReference>
<comment type="similarity">
    <text evidence="1">Belongs to the membrane fusion protein (MFP) (TC 8.A.1) family.</text>
</comment>
<dbReference type="PROSITE" id="PS51257">
    <property type="entry name" value="PROKAR_LIPOPROTEIN"/>
    <property type="match status" value="1"/>
</dbReference>
<dbReference type="Gene3D" id="2.40.50.100">
    <property type="match status" value="1"/>
</dbReference>
<keyword evidence="3" id="KW-0732">Signal</keyword>
<dbReference type="GO" id="GO:0030313">
    <property type="term" value="C:cell envelope"/>
    <property type="evidence" value="ECO:0007669"/>
    <property type="project" value="UniProtKB-SubCell"/>
</dbReference>
<proteinExistence type="inferred from homology"/>
<dbReference type="Pfam" id="PF25944">
    <property type="entry name" value="Beta-barrel_RND"/>
    <property type="match status" value="1"/>
</dbReference>
<accession>A0A2Z4IDU1</accession>
<dbReference type="InterPro" id="IPR006143">
    <property type="entry name" value="RND_pump_MFP"/>
</dbReference>
<dbReference type="Gene3D" id="1.10.287.470">
    <property type="entry name" value="Helix hairpin bin"/>
    <property type="match status" value="1"/>
</dbReference>
<dbReference type="Gene3D" id="2.40.420.20">
    <property type="match status" value="1"/>
</dbReference>
<dbReference type="GO" id="GO:0005886">
    <property type="term" value="C:plasma membrane"/>
    <property type="evidence" value="ECO:0007669"/>
    <property type="project" value="TreeGrafter"/>
</dbReference>
<feature type="coiled-coil region" evidence="2">
    <location>
        <begin position="95"/>
        <end position="129"/>
    </location>
</feature>
<dbReference type="InterPro" id="IPR058625">
    <property type="entry name" value="MdtA-like_BSH"/>
</dbReference>
<evidence type="ECO:0000256" key="3">
    <source>
        <dbReference type="SAM" id="SignalP"/>
    </source>
</evidence>
<dbReference type="GO" id="GO:0022857">
    <property type="term" value="F:transmembrane transporter activity"/>
    <property type="evidence" value="ECO:0007669"/>
    <property type="project" value="InterPro"/>
</dbReference>
<dbReference type="NCBIfam" id="TIGR01730">
    <property type="entry name" value="RND_mfp"/>
    <property type="match status" value="1"/>
</dbReference>
<evidence type="ECO:0000313" key="8">
    <source>
        <dbReference type="EMBL" id="AWW29010.1"/>
    </source>
</evidence>
<reference evidence="8 9" key="1">
    <citation type="submission" date="2018-06" db="EMBL/GenBank/DDBJ databases">
        <title>Echinicola strongylocentroti sp. nov., isolated from a sea urchin Strongylocentrotus intermedius.</title>
        <authorList>
            <person name="Bae S.S."/>
        </authorList>
    </citation>
    <scope>NUCLEOTIDE SEQUENCE [LARGE SCALE GENOMIC DNA]</scope>
    <source>
        <strain evidence="8 9">MEBiC08714</strain>
    </source>
</reference>
<gene>
    <name evidence="8" type="ORF">DN752_02030</name>
</gene>
<dbReference type="GO" id="GO:0046677">
    <property type="term" value="P:response to antibiotic"/>
    <property type="evidence" value="ECO:0007669"/>
    <property type="project" value="TreeGrafter"/>
</dbReference>
<evidence type="ECO:0000259" key="7">
    <source>
        <dbReference type="Pfam" id="PF25989"/>
    </source>
</evidence>
<evidence type="ECO:0000259" key="4">
    <source>
        <dbReference type="Pfam" id="PF25876"/>
    </source>
</evidence>
<keyword evidence="9" id="KW-1185">Reference proteome</keyword>
<protein>
    <submittedName>
        <fullName evidence="8">Efflux transporter periplasmic adaptor subunit</fullName>
    </submittedName>
</protein>
<dbReference type="InterPro" id="IPR058624">
    <property type="entry name" value="MdtA-like_HH"/>
</dbReference>
<dbReference type="InterPro" id="IPR058626">
    <property type="entry name" value="MdtA-like_b-barrel"/>
</dbReference>
<evidence type="ECO:0000256" key="2">
    <source>
        <dbReference type="SAM" id="Coils"/>
    </source>
</evidence>
<feature type="signal peptide" evidence="3">
    <location>
        <begin position="1"/>
        <end position="19"/>
    </location>
</feature>
<feature type="domain" description="Multidrug resistance protein MdtA-like alpha-helical hairpin" evidence="4">
    <location>
        <begin position="102"/>
        <end position="171"/>
    </location>
</feature>
<organism evidence="8 9">
    <name type="scientific">Echinicola strongylocentroti</name>
    <dbReference type="NCBI Taxonomy" id="1795355"/>
    <lineage>
        <taxon>Bacteria</taxon>
        <taxon>Pseudomonadati</taxon>
        <taxon>Bacteroidota</taxon>
        <taxon>Cytophagia</taxon>
        <taxon>Cytophagales</taxon>
        <taxon>Cyclobacteriaceae</taxon>
        <taxon>Echinicola</taxon>
    </lineage>
</organism>
<dbReference type="EMBL" id="CP030041">
    <property type="protein sequence ID" value="AWW29010.1"/>
    <property type="molecule type" value="Genomic_DNA"/>
</dbReference>
<dbReference type="OrthoDB" id="9801814at2"/>
<dbReference type="Gene3D" id="2.40.30.170">
    <property type="match status" value="1"/>
</dbReference>
<dbReference type="Pfam" id="PF25876">
    <property type="entry name" value="HH_MFP_RND"/>
    <property type="match status" value="1"/>
</dbReference>
<dbReference type="AlphaFoldDB" id="A0A2Z4IDU1"/>
<evidence type="ECO:0000313" key="9">
    <source>
        <dbReference type="Proteomes" id="UP000248688"/>
    </source>
</evidence>
<feature type="chain" id="PRO_5016355792" evidence="3">
    <location>
        <begin position="20"/>
        <end position="368"/>
    </location>
</feature>
<feature type="domain" description="Multidrug resistance protein MdtA-like beta-barrel" evidence="6">
    <location>
        <begin position="207"/>
        <end position="289"/>
    </location>
</feature>
<keyword evidence="2" id="KW-0175">Coiled coil</keyword>
<dbReference type="PANTHER" id="PTHR30158">
    <property type="entry name" value="ACRA/E-RELATED COMPONENT OF DRUG EFFLUX TRANSPORTER"/>
    <property type="match status" value="1"/>
</dbReference>
<sequence>MKKFLWIIFVAGISGVVSSCGSEANTQAGGGSQAVSVRATKVTSRHVTGLDVYPGTVVPLNEIEVRPQVSGYINEIFVEDGQEVVKGQKLYEIDRSKYQAAYEQAQATLKSAKANLERVKKDLARYESLDKQEAIAKQQLDYARADILTAESQVASAEAQVRSTLTDYNYSVIKAPFDGTVGISQVRLGAQVSAGQSLLNTLSSNDPVMVDFVVNERDVRRFSKMMKNEHLSDSTFTIQFGKNDVYGHHGILTTIDRAVGRQSGTINMRVQFPNPDRDLIPGMTLNLRVLNQDIGNQIAIPYKAVTEQMGEYFVYVIGEDSTVHQQNVQLGTKVGGDIVVREGLKSGQQIVVEGIQKLREGAKVQIDA</sequence>
<dbReference type="RefSeq" id="WP_112782430.1">
    <property type="nucleotide sequence ID" value="NZ_CP030041.1"/>
</dbReference>
<dbReference type="KEGG" id="est:DN752_02030"/>
<evidence type="ECO:0000259" key="5">
    <source>
        <dbReference type="Pfam" id="PF25917"/>
    </source>
</evidence>
<dbReference type="Pfam" id="PF25917">
    <property type="entry name" value="BSH_RND"/>
    <property type="match status" value="1"/>
</dbReference>
<dbReference type="Pfam" id="PF25989">
    <property type="entry name" value="YknX_C"/>
    <property type="match status" value="1"/>
</dbReference>